<dbReference type="EMBL" id="AZMM01008256">
    <property type="protein sequence ID" value="ETJ37524.1"/>
    <property type="molecule type" value="Genomic_DNA"/>
</dbReference>
<sequence length="430" mass="50594">ASENGFIMPVMSKTRYLSETIEDMMKQRVKDKEIHGKGSAFELLDKLLNNGFYGKTGQGVLGKNVKNFLTGDMERVGYCKVTDPCLASMVTAIVRMLLSMIMQAITKNGYEVYSATTDGLITNMPMNEHYKIDEYIYKHVPIFHDELKRVLDIDSLIEVKHKNDYFVNVRTRMNFGHTDDPNYDGVFARGGYKGGFDFSQMSLYDQQQKMMDLFFDREGAVSDVKNNINNLYDLKVSKCEDLEDVKLNSHGDIIDNYKRCSFEFDWKRKMIKLYDRGVIKGLFNYGYFTTKPYKDIEEYESYRRLAEIHRTHDHMIQSSRDLRLFLYQKEHLDMPLYKSSYDKDKRDRIKMRSFVACIKQNLFGVNALAWLNQEFSNDQELKDALEDVFNFNINLDSIFKKAKSEKKVDLFFARYIFLEFKSEYIKFKKS</sequence>
<dbReference type="Gene3D" id="3.90.1600.10">
    <property type="entry name" value="Palm domain of DNA polymerase"/>
    <property type="match status" value="1"/>
</dbReference>
<dbReference type="GO" id="GO:0003887">
    <property type="term" value="F:DNA-directed DNA polymerase activity"/>
    <property type="evidence" value="ECO:0007669"/>
    <property type="project" value="UniProtKB-KW"/>
</dbReference>
<name>W1Y8P9_9ZZZZ</name>
<dbReference type="InterPro" id="IPR023211">
    <property type="entry name" value="DNA_pol_palm_dom_sf"/>
</dbReference>
<dbReference type="AlphaFoldDB" id="W1Y8P9"/>
<keyword evidence="1" id="KW-0808">Transferase</keyword>
<keyword evidence="1" id="KW-0239">DNA-directed DNA polymerase</keyword>
<protein>
    <submittedName>
        <fullName evidence="1">DNA-directed DNA polymerase</fullName>
    </submittedName>
</protein>
<evidence type="ECO:0000313" key="1">
    <source>
        <dbReference type="EMBL" id="ETJ37524.1"/>
    </source>
</evidence>
<feature type="non-terminal residue" evidence="1">
    <location>
        <position position="1"/>
    </location>
</feature>
<accession>W1Y8P9</accession>
<gene>
    <name evidence="1" type="ORF">Q604_UNBC08256G0001</name>
</gene>
<reference evidence="1" key="1">
    <citation type="submission" date="2013-12" db="EMBL/GenBank/DDBJ databases">
        <title>A Varibaculum cambriense genome reconstructed from a premature infant gut community with otherwise low bacterial novelty that shifts toward anaerobic metabolism during the third week of life.</title>
        <authorList>
            <person name="Brown C.T."/>
            <person name="Sharon I."/>
            <person name="Thomas B.C."/>
            <person name="Castelle C.J."/>
            <person name="Morowitz M.J."/>
            <person name="Banfield J.F."/>
        </authorList>
    </citation>
    <scope>NUCLEOTIDE SEQUENCE</scope>
</reference>
<organism evidence="1">
    <name type="scientific">human gut metagenome</name>
    <dbReference type="NCBI Taxonomy" id="408170"/>
    <lineage>
        <taxon>unclassified sequences</taxon>
        <taxon>metagenomes</taxon>
        <taxon>organismal metagenomes</taxon>
    </lineage>
</organism>
<dbReference type="InterPro" id="IPR043502">
    <property type="entry name" value="DNA/RNA_pol_sf"/>
</dbReference>
<dbReference type="SUPFAM" id="SSF56672">
    <property type="entry name" value="DNA/RNA polymerases"/>
    <property type="match status" value="1"/>
</dbReference>
<keyword evidence="1" id="KW-0548">Nucleotidyltransferase</keyword>
<comment type="caution">
    <text evidence="1">The sequence shown here is derived from an EMBL/GenBank/DDBJ whole genome shotgun (WGS) entry which is preliminary data.</text>
</comment>
<proteinExistence type="predicted"/>